<dbReference type="RefSeq" id="WP_117540571.1">
    <property type="nucleotide sequence ID" value="NZ_QVFD01000010.1"/>
</dbReference>
<dbReference type="GO" id="GO:0016987">
    <property type="term" value="F:sigma factor activity"/>
    <property type="evidence" value="ECO:0007669"/>
    <property type="project" value="UniProtKB-KW"/>
</dbReference>
<accession>A0A3E2XKC9</accession>
<dbReference type="PANTHER" id="PTHR43133:SF51">
    <property type="entry name" value="RNA POLYMERASE SIGMA FACTOR"/>
    <property type="match status" value="1"/>
</dbReference>
<gene>
    <name evidence="7" type="ORF">DW747_10875</name>
</gene>
<dbReference type="InterPro" id="IPR014284">
    <property type="entry name" value="RNA_pol_sigma-70_dom"/>
</dbReference>
<evidence type="ECO:0000259" key="6">
    <source>
        <dbReference type="Pfam" id="PF08281"/>
    </source>
</evidence>
<keyword evidence="2" id="KW-0805">Transcription regulation</keyword>
<dbReference type="Pfam" id="PF04542">
    <property type="entry name" value="Sigma70_r2"/>
    <property type="match status" value="1"/>
</dbReference>
<dbReference type="InterPro" id="IPR039425">
    <property type="entry name" value="RNA_pol_sigma-70-like"/>
</dbReference>
<feature type="domain" description="RNA polymerase sigma factor 70 region 4 type 2" evidence="6">
    <location>
        <begin position="97"/>
        <end position="147"/>
    </location>
</feature>
<sequence>MNKKELGALIIDGTDDFYRVAKSILKEDADCQDAVQEAVSKAFAKIDTLREKKYAKTWFIRILLNECYAILRKRNRETICHEEISKEEMTQHEYSDLYQKLMELEIEYRLPLVLYYLNQYTVKEISQILNLGESAVKMRLSRGRKKMRQMYEQEDTV</sequence>
<dbReference type="SUPFAM" id="SSF88946">
    <property type="entry name" value="Sigma2 domain of RNA polymerase sigma factors"/>
    <property type="match status" value="1"/>
</dbReference>
<dbReference type="InterPro" id="IPR013325">
    <property type="entry name" value="RNA_pol_sigma_r2"/>
</dbReference>
<dbReference type="GO" id="GO:0003677">
    <property type="term" value="F:DNA binding"/>
    <property type="evidence" value="ECO:0007669"/>
    <property type="project" value="InterPro"/>
</dbReference>
<feature type="domain" description="RNA polymerase sigma-70 region 2" evidence="5">
    <location>
        <begin position="17"/>
        <end position="76"/>
    </location>
</feature>
<dbReference type="Pfam" id="PF08281">
    <property type="entry name" value="Sigma70_r4_2"/>
    <property type="match status" value="1"/>
</dbReference>
<organism evidence="7 8">
    <name type="scientific">Coprococcus catus</name>
    <dbReference type="NCBI Taxonomy" id="116085"/>
    <lineage>
        <taxon>Bacteria</taxon>
        <taxon>Bacillati</taxon>
        <taxon>Bacillota</taxon>
        <taxon>Clostridia</taxon>
        <taxon>Lachnospirales</taxon>
        <taxon>Lachnospiraceae</taxon>
        <taxon>Coprococcus</taxon>
    </lineage>
</organism>
<keyword evidence="4" id="KW-0804">Transcription</keyword>
<keyword evidence="3" id="KW-0731">Sigma factor</keyword>
<name>A0A3E2XKC9_9FIRM</name>
<evidence type="ECO:0000256" key="2">
    <source>
        <dbReference type="ARBA" id="ARBA00023015"/>
    </source>
</evidence>
<dbReference type="PANTHER" id="PTHR43133">
    <property type="entry name" value="RNA POLYMERASE ECF-TYPE SIGMA FACTO"/>
    <property type="match status" value="1"/>
</dbReference>
<dbReference type="Proteomes" id="UP000261231">
    <property type="component" value="Unassembled WGS sequence"/>
</dbReference>
<proteinExistence type="inferred from homology"/>
<dbReference type="InterPro" id="IPR007627">
    <property type="entry name" value="RNA_pol_sigma70_r2"/>
</dbReference>
<dbReference type="NCBIfam" id="TIGR02937">
    <property type="entry name" value="sigma70-ECF"/>
    <property type="match status" value="1"/>
</dbReference>
<dbReference type="CDD" id="cd06171">
    <property type="entry name" value="Sigma70_r4"/>
    <property type="match status" value="1"/>
</dbReference>
<dbReference type="OrthoDB" id="9782703at2"/>
<comment type="caution">
    <text evidence="7">The sequence shown here is derived from an EMBL/GenBank/DDBJ whole genome shotgun (WGS) entry which is preliminary data.</text>
</comment>
<dbReference type="InterPro" id="IPR013324">
    <property type="entry name" value="RNA_pol_sigma_r3/r4-like"/>
</dbReference>
<comment type="similarity">
    <text evidence="1">Belongs to the sigma-70 factor family. ECF subfamily.</text>
</comment>
<protein>
    <submittedName>
        <fullName evidence="7">Sigma-70 family RNA polymerase sigma factor</fullName>
    </submittedName>
</protein>
<evidence type="ECO:0000259" key="5">
    <source>
        <dbReference type="Pfam" id="PF04542"/>
    </source>
</evidence>
<dbReference type="InterPro" id="IPR036388">
    <property type="entry name" value="WH-like_DNA-bd_sf"/>
</dbReference>
<dbReference type="Gene3D" id="1.10.1740.10">
    <property type="match status" value="1"/>
</dbReference>
<dbReference type="AlphaFoldDB" id="A0A3E2XKC9"/>
<evidence type="ECO:0000313" key="7">
    <source>
        <dbReference type="EMBL" id="RGC45848.1"/>
    </source>
</evidence>
<evidence type="ECO:0000256" key="3">
    <source>
        <dbReference type="ARBA" id="ARBA00023082"/>
    </source>
</evidence>
<reference evidence="7 8" key="1">
    <citation type="submission" date="2018-08" db="EMBL/GenBank/DDBJ databases">
        <title>A genome reference for cultivated species of the human gut microbiota.</title>
        <authorList>
            <person name="Zou Y."/>
            <person name="Xue W."/>
            <person name="Luo G."/>
        </authorList>
    </citation>
    <scope>NUCLEOTIDE SEQUENCE [LARGE SCALE GENOMIC DNA]</scope>
    <source>
        <strain evidence="7 8">AM28-39</strain>
    </source>
</reference>
<dbReference type="Gene3D" id="1.10.10.10">
    <property type="entry name" value="Winged helix-like DNA-binding domain superfamily/Winged helix DNA-binding domain"/>
    <property type="match status" value="1"/>
</dbReference>
<evidence type="ECO:0000256" key="4">
    <source>
        <dbReference type="ARBA" id="ARBA00023163"/>
    </source>
</evidence>
<dbReference type="EMBL" id="QVFD01000010">
    <property type="protein sequence ID" value="RGC45848.1"/>
    <property type="molecule type" value="Genomic_DNA"/>
</dbReference>
<keyword evidence="8" id="KW-1185">Reference proteome</keyword>
<dbReference type="GO" id="GO:0006352">
    <property type="term" value="P:DNA-templated transcription initiation"/>
    <property type="evidence" value="ECO:0007669"/>
    <property type="project" value="InterPro"/>
</dbReference>
<dbReference type="InterPro" id="IPR013249">
    <property type="entry name" value="RNA_pol_sigma70_r4_t2"/>
</dbReference>
<evidence type="ECO:0000256" key="1">
    <source>
        <dbReference type="ARBA" id="ARBA00010641"/>
    </source>
</evidence>
<evidence type="ECO:0000313" key="8">
    <source>
        <dbReference type="Proteomes" id="UP000261231"/>
    </source>
</evidence>
<dbReference type="SUPFAM" id="SSF88659">
    <property type="entry name" value="Sigma3 and sigma4 domains of RNA polymerase sigma factors"/>
    <property type="match status" value="1"/>
</dbReference>